<keyword evidence="2" id="KW-1185">Reference proteome</keyword>
<evidence type="ECO:0000313" key="1">
    <source>
        <dbReference type="EMBL" id="KAI8037902.1"/>
    </source>
</evidence>
<dbReference type="Proteomes" id="UP001059596">
    <property type="component" value="Unassembled WGS sequence"/>
</dbReference>
<dbReference type="AlphaFoldDB" id="A0A9P9YJ69"/>
<gene>
    <name evidence="1" type="ORF">M5D96_009403</name>
</gene>
<accession>A0A9P9YJ69</accession>
<name>A0A9P9YJ69_9MUSC</name>
<sequence>MATHQFSTCDLLTNLPQPHLNALFTQARTTGQNEWSQLKRAERRAGNIRRVFQRLEKYAKIMSR</sequence>
<evidence type="ECO:0000313" key="2">
    <source>
        <dbReference type="Proteomes" id="UP001059596"/>
    </source>
</evidence>
<proteinExistence type="predicted"/>
<protein>
    <submittedName>
        <fullName evidence="1">Uncharacterized protein</fullName>
    </submittedName>
</protein>
<feature type="non-terminal residue" evidence="1">
    <location>
        <position position="1"/>
    </location>
</feature>
<dbReference type="EMBL" id="JAMKOV010000010">
    <property type="protein sequence ID" value="KAI8037902.1"/>
    <property type="molecule type" value="Genomic_DNA"/>
</dbReference>
<organism evidence="1 2">
    <name type="scientific">Drosophila gunungcola</name>
    <name type="common">fruit fly</name>
    <dbReference type="NCBI Taxonomy" id="103775"/>
    <lineage>
        <taxon>Eukaryota</taxon>
        <taxon>Metazoa</taxon>
        <taxon>Ecdysozoa</taxon>
        <taxon>Arthropoda</taxon>
        <taxon>Hexapoda</taxon>
        <taxon>Insecta</taxon>
        <taxon>Pterygota</taxon>
        <taxon>Neoptera</taxon>
        <taxon>Endopterygota</taxon>
        <taxon>Diptera</taxon>
        <taxon>Brachycera</taxon>
        <taxon>Muscomorpha</taxon>
        <taxon>Ephydroidea</taxon>
        <taxon>Drosophilidae</taxon>
        <taxon>Drosophila</taxon>
        <taxon>Sophophora</taxon>
    </lineage>
</organism>
<reference evidence="1" key="1">
    <citation type="journal article" date="2023" name="Genome Biol. Evol.">
        <title>Long-read-based Genome Assembly of Drosophila gunungcola Reveals Fewer Chemosensory Genes in Flower-breeding Species.</title>
        <authorList>
            <person name="Negi A."/>
            <person name="Liao B.Y."/>
            <person name="Yeh S.D."/>
        </authorList>
    </citation>
    <scope>NUCLEOTIDE SEQUENCE</scope>
    <source>
        <strain evidence="1">Sukarami</strain>
    </source>
</reference>
<comment type="caution">
    <text evidence="1">The sequence shown here is derived from an EMBL/GenBank/DDBJ whole genome shotgun (WGS) entry which is preliminary data.</text>
</comment>